<protein>
    <submittedName>
        <fullName evidence="2">PilT domain-containing protein</fullName>
    </submittedName>
</protein>
<dbReference type="STRING" id="573413.Spirs_0411"/>
<dbReference type="AlphaFoldDB" id="E1RB34"/>
<keyword evidence="3" id="KW-1185">Reference proteome</keyword>
<dbReference type="RefSeq" id="WP_013253028.1">
    <property type="nucleotide sequence ID" value="NC_014364.1"/>
</dbReference>
<dbReference type="OrthoDB" id="9787727at2"/>
<dbReference type="CDD" id="cd09854">
    <property type="entry name" value="PIN_VapC-like"/>
    <property type="match status" value="1"/>
</dbReference>
<name>E1RB34_SEDSS</name>
<gene>
    <name evidence="2" type="ordered locus">Spirs_0411</name>
</gene>
<dbReference type="InterPro" id="IPR029060">
    <property type="entry name" value="PIN-like_dom_sf"/>
</dbReference>
<reference evidence="2 3" key="1">
    <citation type="journal article" date="2010" name="Stand. Genomic Sci.">
        <title>Complete genome sequence of Spirochaeta smaragdinae type strain (SEBR 4228).</title>
        <authorList>
            <person name="Mavromatis K."/>
            <person name="Yasawong M."/>
            <person name="Chertkov O."/>
            <person name="Lapidus A."/>
            <person name="Lucas S."/>
            <person name="Nolan M."/>
            <person name="Del Rio T.G."/>
            <person name="Tice H."/>
            <person name="Cheng J.F."/>
            <person name="Pitluck S."/>
            <person name="Liolios K."/>
            <person name="Ivanova N."/>
            <person name="Tapia R."/>
            <person name="Han C."/>
            <person name="Bruce D."/>
            <person name="Goodwin L."/>
            <person name="Pati A."/>
            <person name="Chen A."/>
            <person name="Palaniappan K."/>
            <person name="Land M."/>
            <person name="Hauser L."/>
            <person name="Chang Y.J."/>
            <person name="Jeffries C.D."/>
            <person name="Detter J.C."/>
            <person name="Rohde M."/>
            <person name="Brambilla E."/>
            <person name="Spring S."/>
            <person name="Goker M."/>
            <person name="Sikorski J."/>
            <person name="Woyke T."/>
            <person name="Bristow J."/>
            <person name="Eisen J.A."/>
            <person name="Markowitz V."/>
            <person name="Hugenholtz P."/>
            <person name="Klenk H.P."/>
            <person name="Kyrpides N.C."/>
        </authorList>
    </citation>
    <scope>NUCLEOTIDE SEQUENCE [LARGE SCALE GENOMIC DNA]</scope>
    <source>
        <strain evidence="3">DSM 11293 / JCM 15392 / SEBR 4228</strain>
    </source>
</reference>
<dbReference type="Proteomes" id="UP000002318">
    <property type="component" value="Chromosome"/>
</dbReference>
<evidence type="ECO:0000313" key="3">
    <source>
        <dbReference type="Proteomes" id="UP000002318"/>
    </source>
</evidence>
<proteinExistence type="predicted"/>
<accession>E1RB34</accession>
<organism evidence="2 3">
    <name type="scientific">Sediminispirochaeta smaragdinae (strain DSM 11293 / JCM 15392 / SEBR 4228)</name>
    <name type="common">Spirochaeta smaragdinae</name>
    <dbReference type="NCBI Taxonomy" id="573413"/>
    <lineage>
        <taxon>Bacteria</taxon>
        <taxon>Pseudomonadati</taxon>
        <taxon>Spirochaetota</taxon>
        <taxon>Spirochaetia</taxon>
        <taxon>Spirochaetales</taxon>
        <taxon>Spirochaetaceae</taxon>
        <taxon>Sediminispirochaeta</taxon>
    </lineage>
</organism>
<dbReference type="Pfam" id="PF13470">
    <property type="entry name" value="PIN_3"/>
    <property type="match status" value="1"/>
</dbReference>
<dbReference type="eggNOG" id="COG1848">
    <property type="taxonomic scope" value="Bacteria"/>
</dbReference>
<sequence>MIKLFIDSDIVLDLLIKRNEFESSAILFTQIDRKEFQGFTSPIVFANVHSIMTKYAGKEESILNLRRIRKILSLLTINEEVIDEALYSDAPGFEDSIQYIASEKNGIDFIITRNKKDYKGSKIPALTATEFLEMNIGNEEI</sequence>
<dbReference type="InterPro" id="IPR002716">
    <property type="entry name" value="PIN_dom"/>
</dbReference>
<evidence type="ECO:0000313" key="2">
    <source>
        <dbReference type="EMBL" id="ADK79564.1"/>
    </source>
</evidence>
<dbReference type="SUPFAM" id="SSF88723">
    <property type="entry name" value="PIN domain-like"/>
    <property type="match status" value="1"/>
</dbReference>
<dbReference type="EMBL" id="CP002116">
    <property type="protein sequence ID" value="ADK79564.1"/>
    <property type="molecule type" value="Genomic_DNA"/>
</dbReference>
<dbReference type="KEGG" id="ssm:Spirs_0411"/>
<evidence type="ECO:0000259" key="1">
    <source>
        <dbReference type="Pfam" id="PF13470"/>
    </source>
</evidence>
<dbReference type="HOGENOM" id="CLU_124456_3_0_12"/>
<dbReference type="Gene3D" id="3.40.50.1010">
    <property type="entry name" value="5'-nuclease"/>
    <property type="match status" value="1"/>
</dbReference>
<feature type="domain" description="PIN" evidence="1">
    <location>
        <begin position="4"/>
        <end position="116"/>
    </location>
</feature>